<organism evidence="1 2">
    <name type="scientific">Enterococcus mundtii</name>
    <dbReference type="NCBI Taxonomy" id="53346"/>
    <lineage>
        <taxon>Bacteria</taxon>
        <taxon>Bacillati</taxon>
        <taxon>Bacillota</taxon>
        <taxon>Bacilli</taxon>
        <taxon>Lactobacillales</taxon>
        <taxon>Enterococcaceae</taxon>
        <taxon>Enterococcus</taxon>
    </lineage>
</organism>
<dbReference type="AlphaFoldDB" id="A0A2S7RUI8"/>
<sequence length="71" mass="8088">MLRRIVKFFNGKKQIAWMLLLIVAVSCLEGCEVCVTEGPQPVPYTFHYKVFLIYLNQIVIIVTIKKDNGSG</sequence>
<gene>
    <name evidence="1" type="ORF">CUS89_07550</name>
</gene>
<proteinExistence type="predicted"/>
<dbReference type="Proteomes" id="UP000237934">
    <property type="component" value="Unassembled WGS sequence"/>
</dbReference>
<evidence type="ECO:0000313" key="2">
    <source>
        <dbReference type="Proteomes" id="UP000237934"/>
    </source>
</evidence>
<dbReference type="EMBL" id="PUAP01000022">
    <property type="protein sequence ID" value="PQF23415.1"/>
    <property type="molecule type" value="Genomic_DNA"/>
</dbReference>
<name>A0A2S7RUI8_ENTMU</name>
<accession>A0A2S7RUI8</accession>
<reference evidence="1 2" key="1">
    <citation type="journal article" date="2018" name="Pathog. Dis.">
        <title>Whole-genome sequencing based characterization of antimicrobial resistance in Enterococcus.</title>
        <authorList>
            <person name="Tyson G."/>
        </authorList>
    </citation>
    <scope>NUCLEOTIDE SEQUENCE [LARGE SCALE GENOMIC DNA]</scope>
    <source>
        <strain evidence="1 2">CVM N55263</strain>
    </source>
</reference>
<comment type="caution">
    <text evidence="1">The sequence shown here is derived from an EMBL/GenBank/DDBJ whole genome shotgun (WGS) entry which is preliminary data.</text>
</comment>
<evidence type="ECO:0000313" key="1">
    <source>
        <dbReference type="EMBL" id="PQF23415.1"/>
    </source>
</evidence>
<protein>
    <submittedName>
        <fullName evidence="1">Uncharacterized protein</fullName>
    </submittedName>
</protein>
<dbReference type="PROSITE" id="PS51257">
    <property type="entry name" value="PROKAR_LIPOPROTEIN"/>
    <property type="match status" value="1"/>
</dbReference>